<dbReference type="OrthoDB" id="60296at2157"/>
<dbReference type="InterPro" id="IPR044561">
    <property type="entry name" value="ACT_ThrD-II-like"/>
</dbReference>
<protein>
    <submittedName>
        <fullName evidence="2">ACT-domain-containing protein, predicted allosteric regulator of homoserine dehydrogenase</fullName>
    </submittedName>
</protein>
<dbReference type="eggNOG" id="arCOG04396">
    <property type="taxonomic scope" value="Archaea"/>
</dbReference>
<dbReference type="PROSITE" id="PS51671">
    <property type="entry name" value="ACT"/>
    <property type="match status" value="1"/>
</dbReference>
<dbReference type="AlphaFoldDB" id="H8IAW8"/>
<dbReference type="RefSeq" id="WP_014406454.1">
    <property type="nucleotide sequence ID" value="NC_017034.1"/>
</dbReference>
<name>H8IAW8_METCZ</name>
<evidence type="ECO:0000313" key="3">
    <source>
        <dbReference type="Proteomes" id="UP000005233"/>
    </source>
</evidence>
<keyword evidence="3" id="KW-1185">Reference proteome</keyword>
<reference evidence="2 3" key="1">
    <citation type="journal article" date="2012" name="J. Bacteriol.">
        <title>Complete genome sequence of a thermophilic methanogen, Methanocella conradii HZ254, isolated from Chinese rice field soil.</title>
        <authorList>
            <person name="Lu Z."/>
            <person name="Lu Y."/>
        </authorList>
    </citation>
    <scope>NUCLEOTIDE SEQUENCE [LARGE SCALE GENOMIC DNA]</scope>
    <source>
        <strain evidence="3">DSM 24694 / JCM 17849 / CGMCC 1.5162 / HZ254</strain>
    </source>
</reference>
<gene>
    <name evidence="2" type="ordered locus">Mtc_1882</name>
</gene>
<dbReference type="KEGG" id="mez:Mtc_1882"/>
<evidence type="ECO:0000259" key="1">
    <source>
        <dbReference type="PROSITE" id="PS51671"/>
    </source>
</evidence>
<dbReference type="STRING" id="1041930.Mtc_1882"/>
<dbReference type="SUPFAM" id="SSF55021">
    <property type="entry name" value="ACT-like"/>
    <property type="match status" value="1"/>
</dbReference>
<dbReference type="EMBL" id="CP003243">
    <property type="protein sequence ID" value="AFD00623.1"/>
    <property type="molecule type" value="Genomic_DNA"/>
</dbReference>
<dbReference type="HOGENOM" id="CLU_094842_1_0_2"/>
<evidence type="ECO:0000313" key="2">
    <source>
        <dbReference type="EMBL" id="AFD00623.1"/>
    </source>
</evidence>
<dbReference type="GeneID" id="11972029"/>
<organism evidence="2 3">
    <name type="scientific">Methanocella conradii (strain DSM 24694 / JCM 17849 / CGMCC 1.5162 / HZ254)</name>
    <dbReference type="NCBI Taxonomy" id="1041930"/>
    <lineage>
        <taxon>Archaea</taxon>
        <taxon>Methanobacteriati</taxon>
        <taxon>Methanobacteriota</taxon>
        <taxon>Stenosarchaea group</taxon>
        <taxon>Methanomicrobia</taxon>
        <taxon>Methanocellales</taxon>
        <taxon>Methanocellaceae</taxon>
        <taxon>Methanocella</taxon>
    </lineage>
</organism>
<dbReference type="InterPro" id="IPR002912">
    <property type="entry name" value="ACT_dom"/>
</dbReference>
<dbReference type="Proteomes" id="UP000005233">
    <property type="component" value="Chromosome"/>
</dbReference>
<sequence length="167" mass="18448">MRITMDLELKDIPGQLVKALEPISDAGGNIVSVVHHHEQRTNRGTIPLQVVFDIEDGLGALKEKLESRGIKVVGFNQLRLLEHKTVVLVGHIIHSDIRDTIEQIDSTGYAEVVDLAMSMPGISLKSSARIGINAAGKEEMKKAIRLLRSIAKEKDLLLIEPIETEEM</sequence>
<accession>H8IAW8</accession>
<proteinExistence type="predicted"/>
<dbReference type="CDD" id="cd04886">
    <property type="entry name" value="ACT_ThrD-II-like"/>
    <property type="match status" value="1"/>
</dbReference>
<dbReference type="InterPro" id="IPR045865">
    <property type="entry name" value="ACT-like_dom_sf"/>
</dbReference>
<feature type="domain" description="ACT" evidence="1">
    <location>
        <begin position="4"/>
        <end position="75"/>
    </location>
</feature>